<dbReference type="EMBL" id="BKCJ011298352">
    <property type="protein sequence ID" value="GFD17164.1"/>
    <property type="molecule type" value="Genomic_DNA"/>
</dbReference>
<reference evidence="1" key="1">
    <citation type="journal article" date="2019" name="Sci. Rep.">
        <title>Draft genome of Tanacetum cinerariifolium, the natural source of mosquito coil.</title>
        <authorList>
            <person name="Yamashiro T."/>
            <person name="Shiraishi A."/>
            <person name="Satake H."/>
            <person name="Nakayama K."/>
        </authorList>
    </citation>
    <scope>NUCLEOTIDE SEQUENCE</scope>
</reference>
<dbReference type="AlphaFoldDB" id="A0A699UBP7"/>
<evidence type="ECO:0000313" key="1">
    <source>
        <dbReference type="EMBL" id="GFD17164.1"/>
    </source>
</evidence>
<comment type="caution">
    <text evidence="1">The sequence shown here is derived from an EMBL/GenBank/DDBJ whole genome shotgun (WGS) entry which is preliminary data.</text>
</comment>
<organism evidence="1">
    <name type="scientific">Tanacetum cinerariifolium</name>
    <name type="common">Dalmatian daisy</name>
    <name type="synonym">Chrysanthemum cinerariifolium</name>
    <dbReference type="NCBI Taxonomy" id="118510"/>
    <lineage>
        <taxon>Eukaryota</taxon>
        <taxon>Viridiplantae</taxon>
        <taxon>Streptophyta</taxon>
        <taxon>Embryophyta</taxon>
        <taxon>Tracheophyta</taxon>
        <taxon>Spermatophyta</taxon>
        <taxon>Magnoliopsida</taxon>
        <taxon>eudicotyledons</taxon>
        <taxon>Gunneridae</taxon>
        <taxon>Pentapetalae</taxon>
        <taxon>asterids</taxon>
        <taxon>campanulids</taxon>
        <taxon>Asterales</taxon>
        <taxon>Asteraceae</taxon>
        <taxon>Asteroideae</taxon>
        <taxon>Anthemideae</taxon>
        <taxon>Anthemidinae</taxon>
        <taxon>Tanacetum</taxon>
    </lineage>
</organism>
<sequence>RSCWSQQQTVGDVVHEGGICFDELAEADGVFKRGDGRDGEDG</sequence>
<protein>
    <submittedName>
        <fullName evidence="1">Uncharacterized protein</fullName>
    </submittedName>
</protein>
<name>A0A699UBP7_TANCI</name>
<gene>
    <name evidence="1" type="ORF">Tci_889133</name>
</gene>
<accession>A0A699UBP7</accession>
<proteinExistence type="predicted"/>
<feature type="non-terminal residue" evidence="1">
    <location>
        <position position="1"/>
    </location>
</feature>